<dbReference type="EMBL" id="MU001635">
    <property type="protein sequence ID" value="KAF2483554.1"/>
    <property type="molecule type" value="Genomic_DNA"/>
</dbReference>
<dbReference type="Proteomes" id="UP000799767">
    <property type="component" value="Unassembled WGS sequence"/>
</dbReference>
<gene>
    <name evidence="1" type="ORF">BDY17DRAFT_310534</name>
</gene>
<proteinExistence type="predicted"/>
<evidence type="ECO:0000313" key="1">
    <source>
        <dbReference type="EMBL" id="KAF2483554.1"/>
    </source>
</evidence>
<dbReference type="RefSeq" id="XP_033590124.1">
    <property type="nucleotide sequence ID" value="XM_033735446.1"/>
</dbReference>
<name>A0A6A6PV09_9PEZI</name>
<protein>
    <submittedName>
        <fullName evidence="1">Uncharacterized protein</fullName>
    </submittedName>
</protein>
<reference evidence="1" key="1">
    <citation type="journal article" date="2020" name="Stud. Mycol.">
        <title>101 Dothideomycetes genomes: a test case for predicting lifestyles and emergence of pathogens.</title>
        <authorList>
            <person name="Haridas S."/>
            <person name="Albert R."/>
            <person name="Binder M."/>
            <person name="Bloem J."/>
            <person name="Labutti K."/>
            <person name="Salamov A."/>
            <person name="Andreopoulos B."/>
            <person name="Baker S."/>
            <person name="Barry K."/>
            <person name="Bills G."/>
            <person name="Bluhm B."/>
            <person name="Cannon C."/>
            <person name="Castanera R."/>
            <person name="Culley D."/>
            <person name="Daum C."/>
            <person name="Ezra D."/>
            <person name="Gonzalez J."/>
            <person name="Henrissat B."/>
            <person name="Kuo A."/>
            <person name="Liang C."/>
            <person name="Lipzen A."/>
            <person name="Lutzoni F."/>
            <person name="Magnuson J."/>
            <person name="Mondo S."/>
            <person name="Nolan M."/>
            <person name="Ohm R."/>
            <person name="Pangilinan J."/>
            <person name="Park H.-J."/>
            <person name="Ramirez L."/>
            <person name="Alfaro M."/>
            <person name="Sun H."/>
            <person name="Tritt A."/>
            <person name="Yoshinaga Y."/>
            <person name="Zwiers L.-H."/>
            <person name="Turgeon B."/>
            <person name="Goodwin S."/>
            <person name="Spatafora J."/>
            <person name="Crous P."/>
            <person name="Grigoriev I."/>
        </authorList>
    </citation>
    <scope>NUCLEOTIDE SEQUENCE</scope>
    <source>
        <strain evidence="1">CBS 113389</strain>
    </source>
</reference>
<accession>A0A6A6PV09</accession>
<dbReference type="AlphaFoldDB" id="A0A6A6PV09"/>
<organism evidence="1 2">
    <name type="scientific">Neohortaea acidophila</name>
    <dbReference type="NCBI Taxonomy" id="245834"/>
    <lineage>
        <taxon>Eukaryota</taxon>
        <taxon>Fungi</taxon>
        <taxon>Dikarya</taxon>
        <taxon>Ascomycota</taxon>
        <taxon>Pezizomycotina</taxon>
        <taxon>Dothideomycetes</taxon>
        <taxon>Dothideomycetidae</taxon>
        <taxon>Mycosphaerellales</taxon>
        <taxon>Teratosphaeriaceae</taxon>
        <taxon>Neohortaea</taxon>
    </lineage>
</organism>
<sequence>MDALPKPEHMDLKPTRLRELVVQPQPTGLDAPTLRELIVLSSHASRAVNTAIAKGVSRDMVAVTICNKQSAEEPRFIAVVCYGPEFHEPAHGEEGTTPFEALEKLFHWSACVAFQRMEQWEAAASENARKSGVRRQSH</sequence>
<evidence type="ECO:0000313" key="2">
    <source>
        <dbReference type="Proteomes" id="UP000799767"/>
    </source>
</evidence>
<dbReference type="GeneID" id="54476448"/>
<keyword evidence="2" id="KW-1185">Reference proteome</keyword>